<comment type="caution">
    <text evidence="2">The sequence shown here is derived from an EMBL/GenBank/DDBJ whole genome shotgun (WGS) entry which is preliminary data.</text>
</comment>
<dbReference type="Gene3D" id="1.10.287.110">
    <property type="entry name" value="DnaJ domain"/>
    <property type="match status" value="1"/>
</dbReference>
<dbReference type="SUPFAM" id="SSF46565">
    <property type="entry name" value="Chaperone J-domain"/>
    <property type="match status" value="1"/>
</dbReference>
<keyword evidence="1" id="KW-0732">Signal</keyword>
<feature type="chain" id="PRO_5032820252" evidence="1">
    <location>
        <begin position="18"/>
        <end position="83"/>
    </location>
</feature>
<dbReference type="AlphaFoldDB" id="A0A835QXV1"/>
<feature type="signal peptide" evidence="1">
    <location>
        <begin position="1"/>
        <end position="17"/>
    </location>
</feature>
<dbReference type="EMBL" id="JADCNM010000007">
    <property type="protein sequence ID" value="KAG0475797.1"/>
    <property type="molecule type" value="Genomic_DNA"/>
</dbReference>
<dbReference type="InterPro" id="IPR001623">
    <property type="entry name" value="DnaJ_domain"/>
</dbReference>
<evidence type="ECO:0000256" key="1">
    <source>
        <dbReference type="SAM" id="SignalP"/>
    </source>
</evidence>
<proteinExistence type="predicted"/>
<accession>A0A835QXV1</accession>
<sequence>MVFGILAGVVHAWSSSALLICVLIEVKVPNSKLLSISPGLREDCSGILINGQVDHYGVLQVEYLADDSLIKKQYRRLALFTSS</sequence>
<gene>
    <name evidence="2" type="ORF">HPP92_015483</name>
</gene>
<evidence type="ECO:0000313" key="3">
    <source>
        <dbReference type="Proteomes" id="UP000639772"/>
    </source>
</evidence>
<name>A0A835QXV1_VANPL</name>
<reference evidence="2 3" key="1">
    <citation type="journal article" date="2020" name="Nat. Food">
        <title>A phased Vanilla planifolia genome enables genetic improvement of flavour and production.</title>
        <authorList>
            <person name="Hasing T."/>
            <person name="Tang H."/>
            <person name="Brym M."/>
            <person name="Khazi F."/>
            <person name="Huang T."/>
            <person name="Chambers A.H."/>
        </authorList>
    </citation>
    <scope>NUCLEOTIDE SEQUENCE [LARGE SCALE GENOMIC DNA]</scope>
    <source>
        <tissue evidence="2">Leaf</tissue>
    </source>
</reference>
<dbReference type="OrthoDB" id="10250354at2759"/>
<dbReference type="InterPro" id="IPR036869">
    <property type="entry name" value="J_dom_sf"/>
</dbReference>
<evidence type="ECO:0000313" key="2">
    <source>
        <dbReference type="EMBL" id="KAG0475797.1"/>
    </source>
</evidence>
<organism evidence="2 3">
    <name type="scientific">Vanilla planifolia</name>
    <name type="common">Vanilla</name>
    <dbReference type="NCBI Taxonomy" id="51239"/>
    <lineage>
        <taxon>Eukaryota</taxon>
        <taxon>Viridiplantae</taxon>
        <taxon>Streptophyta</taxon>
        <taxon>Embryophyta</taxon>
        <taxon>Tracheophyta</taxon>
        <taxon>Spermatophyta</taxon>
        <taxon>Magnoliopsida</taxon>
        <taxon>Liliopsida</taxon>
        <taxon>Asparagales</taxon>
        <taxon>Orchidaceae</taxon>
        <taxon>Vanilloideae</taxon>
        <taxon>Vanilleae</taxon>
        <taxon>Vanilla</taxon>
    </lineage>
</organism>
<dbReference type="CDD" id="cd06257">
    <property type="entry name" value="DnaJ"/>
    <property type="match status" value="1"/>
</dbReference>
<dbReference type="GO" id="GO:0005783">
    <property type="term" value="C:endoplasmic reticulum"/>
    <property type="evidence" value="ECO:0007669"/>
    <property type="project" value="UniProtKB-ARBA"/>
</dbReference>
<dbReference type="Proteomes" id="UP000639772">
    <property type="component" value="Chromosome 7"/>
</dbReference>
<protein>
    <submittedName>
        <fullName evidence="2">Uncharacterized protein</fullName>
    </submittedName>
</protein>